<comment type="caution">
    <text evidence="1">The sequence shown here is derived from an EMBL/GenBank/DDBJ whole genome shotgun (WGS) entry which is preliminary data.</text>
</comment>
<dbReference type="Proteomes" id="UP001642360">
    <property type="component" value="Unassembled WGS sequence"/>
</dbReference>
<proteinExistence type="predicted"/>
<evidence type="ECO:0000313" key="2">
    <source>
        <dbReference type="Proteomes" id="UP001642360"/>
    </source>
</evidence>
<dbReference type="EMBL" id="CAUOFW020004902">
    <property type="protein sequence ID" value="CAK9167715.1"/>
    <property type="molecule type" value="Genomic_DNA"/>
</dbReference>
<gene>
    <name evidence="1" type="ORF">ILEXP_LOCUS37002</name>
</gene>
<sequence>MELESSLRKLGLKNCLMESNPHSAVADVFGIYIQSNLVNTVAQTINKEISVQLSSNFVTFPTRSGTADTVNNINIRSNAVIVTLLLLRRQLVAVVTIIATTLSLSEAIR</sequence>
<accession>A0ABC8TE63</accession>
<dbReference type="AlphaFoldDB" id="A0ABC8TE63"/>
<organism evidence="1 2">
    <name type="scientific">Ilex paraguariensis</name>
    <name type="common">yerba mate</name>
    <dbReference type="NCBI Taxonomy" id="185542"/>
    <lineage>
        <taxon>Eukaryota</taxon>
        <taxon>Viridiplantae</taxon>
        <taxon>Streptophyta</taxon>
        <taxon>Embryophyta</taxon>
        <taxon>Tracheophyta</taxon>
        <taxon>Spermatophyta</taxon>
        <taxon>Magnoliopsida</taxon>
        <taxon>eudicotyledons</taxon>
        <taxon>Gunneridae</taxon>
        <taxon>Pentapetalae</taxon>
        <taxon>asterids</taxon>
        <taxon>campanulids</taxon>
        <taxon>Aquifoliales</taxon>
        <taxon>Aquifoliaceae</taxon>
        <taxon>Ilex</taxon>
    </lineage>
</organism>
<evidence type="ECO:0000313" key="1">
    <source>
        <dbReference type="EMBL" id="CAK9167715.1"/>
    </source>
</evidence>
<protein>
    <submittedName>
        <fullName evidence="1">Uncharacterized protein</fullName>
    </submittedName>
</protein>
<reference evidence="1 2" key="1">
    <citation type="submission" date="2024-02" db="EMBL/GenBank/DDBJ databases">
        <authorList>
            <person name="Vignale AGUSTIN F."/>
            <person name="Sosa J E."/>
            <person name="Modenutti C."/>
        </authorList>
    </citation>
    <scope>NUCLEOTIDE SEQUENCE [LARGE SCALE GENOMIC DNA]</scope>
</reference>
<keyword evidence="2" id="KW-1185">Reference proteome</keyword>
<name>A0ABC8TE63_9AQUA</name>